<evidence type="ECO:0000313" key="1">
    <source>
        <dbReference type="EMBL" id="GHA43899.1"/>
    </source>
</evidence>
<dbReference type="AlphaFoldDB" id="A0A918W0A1"/>
<gene>
    <name evidence="1" type="ORF">GCM10007103_26390</name>
</gene>
<name>A0A918W0A1_9FLAO</name>
<accession>A0A918W0A1</accession>
<organism evidence="1 2">
    <name type="scientific">Salinimicrobium marinum</name>
    <dbReference type="NCBI Taxonomy" id="680283"/>
    <lineage>
        <taxon>Bacteria</taxon>
        <taxon>Pseudomonadati</taxon>
        <taxon>Bacteroidota</taxon>
        <taxon>Flavobacteriia</taxon>
        <taxon>Flavobacteriales</taxon>
        <taxon>Flavobacteriaceae</taxon>
        <taxon>Salinimicrobium</taxon>
    </lineage>
</organism>
<reference evidence="1" key="2">
    <citation type="submission" date="2020-09" db="EMBL/GenBank/DDBJ databases">
        <authorList>
            <person name="Sun Q."/>
            <person name="Kim S."/>
        </authorList>
    </citation>
    <scope>NUCLEOTIDE SEQUENCE</scope>
    <source>
        <strain evidence="1">KCTC 12719</strain>
    </source>
</reference>
<dbReference type="EMBL" id="BMXB01000012">
    <property type="protein sequence ID" value="GHA43899.1"/>
    <property type="molecule type" value="Genomic_DNA"/>
</dbReference>
<keyword evidence="2" id="KW-1185">Reference proteome</keyword>
<sequence length="109" mass="13236">MLHEKEVEFLDHSPGNTLIKKKGEGYLFSLVDLNRMNFRSLDFDTRMKNLSRLTPKKEMIVIIANEYAKLFKKPEAEVFEKLWFYTTDFQARFQRKKILKKKLKFWKKN</sequence>
<comment type="caution">
    <text evidence="1">The sequence shown here is derived from an EMBL/GenBank/DDBJ whole genome shotgun (WGS) entry which is preliminary data.</text>
</comment>
<evidence type="ECO:0000313" key="2">
    <source>
        <dbReference type="Proteomes" id="UP000610456"/>
    </source>
</evidence>
<protein>
    <recommendedName>
        <fullName evidence="3">Lipopolysaccharide kinase (Kdo/WaaP) family protein</fullName>
    </recommendedName>
</protein>
<reference evidence="1" key="1">
    <citation type="journal article" date="2014" name="Int. J. Syst. Evol. Microbiol.">
        <title>Complete genome sequence of Corynebacterium casei LMG S-19264T (=DSM 44701T), isolated from a smear-ripened cheese.</title>
        <authorList>
            <consortium name="US DOE Joint Genome Institute (JGI-PGF)"/>
            <person name="Walter F."/>
            <person name="Albersmeier A."/>
            <person name="Kalinowski J."/>
            <person name="Ruckert C."/>
        </authorList>
    </citation>
    <scope>NUCLEOTIDE SEQUENCE</scope>
    <source>
        <strain evidence="1">KCTC 12719</strain>
    </source>
</reference>
<proteinExistence type="predicted"/>
<evidence type="ECO:0008006" key="3">
    <source>
        <dbReference type="Google" id="ProtNLM"/>
    </source>
</evidence>
<dbReference type="Proteomes" id="UP000610456">
    <property type="component" value="Unassembled WGS sequence"/>
</dbReference>